<keyword evidence="3" id="KW-1185">Reference proteome</keyword>
<comment type="caution">
    <text evidence="2">The sequence shown here is derived from an EMBL/GenBank/DDBJ whole genome shotgun (WGS) entry which is preliminary data.</text>
</comment>
<dbReference type="RefSeq" id="WP_266012473.1">
    <property type="nucleotide sequence ID" value="NZ_JAPFQP010000002.1"/>
</dbReference>
<protein>
    <submittedName>
        <fullName evidence="2">DUF6340 family protein</fullName>
    </submittedName>
</protein>
<dbReference type="EMBL" id="JAPFQP010000002">
    <property type="protein sequence ID" value="MCX2719660.1"/>
    <property type="molecule type" value="Genomic_DNA"/>
</dbReference>
<gene>
    <name evidence="2" type="ORF">OO016_08600</name>
</gene>
<evidence type="ECO:0000313" key="2">
    <source>
        <dbReference type="EMBL" id="MCX2719660.1"/>
    </source>
</evidence>
<dbReference type="Pfam" id="PF19867">
    <property type="entry name" value="DUF6340"/>
    <property type="match status" value="1"/>
</dbReference>
<sequence>MKRLQILFLSSVLASLVVSCSATNRLSMGITEPAIVSLSPDVKRIGIINRSLPSEKNKNVDKIDQILSAEGKMLDKEGAQAAVDALFRALDRHVTFDEIKIIDDEAVKKGLAVLPAALSWDEIDRLCEEQQVDAIFSLALYDTDTRVSYNMTTLQLPNDLGIKVNVPAHELHLNTLIRNGWRIYDARDQFLADEFLCEGQVMVSGKGINPVKAYEAILNRKEAIMDRSAVLGENYSNRLIPTRRRIARDYFVRGSGNFEIAKRRAQAGDWQGAAELWELEVGNPKPKIAGRACYNMAIINEINGNLDAAVEWASRSYIDYRINDALRYLNILRFRQRQNNLLEEQLNSR</sequence>
<evidence type="ECO:0000313" key="3">
    <source>
        <dbReference type="Proteomes" id="UP001207116"/>
    </source>
</evidence>
<dbReference type="InterPro" id="IPR045921">
    <property type="entry name" value="DUF6340"/>
</dbReference>
<keyword evidence="1" id="KW-0732">Signal</keyword>
<evidence type="ECO:0000256" key="1">
    <source>
        <dbReference type="SAM" id="SignalP"/>
    </source>
</evidence>
<feature type="chain" id="PRO_5041997821" evidence="1">
    <location>
        <begin position="25"/>
        <end position="349"/>
    </location>
</feature>
<dbReference type="AlphaFoldDB" id="A0AAE3MKX6"/>
<name>A0AAE3MKX6_9FLAO</name>
<organism evidence="2 3">
    <name type="scientific">Lentiprolixibacter aurantiacus</name>
    <dbReference type="NCBI Taxonomy" id="2993939"/>
    <lineage>
        <taxon>Bacteria</taxon>
        <taxon>Pseudomonadati</taxon>
        <taxon>Bacteroidota</taxon>
        <taxon>Flavobacteriia</taxon>
        <taxon>Flavobacteriales</taxon>
        <taxon>Flavobacteriaceae</taxon>
        <taxon>Lentiprolixibacter</taxon>
    </lineage>
</organism>
<dbReference type="PROSITE" id="PS51257">
    <property type="entry name" value="PROKAR_LIPOPROTEIN"/>
    <property type="match status" value="1"/>
</dbReference>
<reference evidence="2" key="1">
    <citation type="submission" date="2022-11" db="EMBL/GenBank/DDBJ databases">
        <title>The characterization of three novel Bacteroidetes species and genomic analysis of their roles in tidal elemental geochemical cycles.</title>
        <authorList>
            <person name="Ma K.-J."/>
        </authorList>
    </citation>
    <scope>NUCLEOTIDE SEQUENCE</scope>
    <source>
        <strain evidence="2">M415</strain>
    </source>
</reference>
<accession>A0AAE3MKX6</accession>
<dbReference type="Proteomes" id="UP001207116">
    <property type="component" value="Unassembled WGS sequence"/>
</dbReference>
<proteinExistence type="predicted"/>
<feature type="signal peptide" evidence="1">
    <location>
        <begin position="1"/>
        <end position="24"/>
    </location>
</feature>